<evidence type="ECO:0000313" key="2">
    <source>
        <dbReference type="Proteomes" id="UP001432039"/>
    </source>
</evidence>
<gene>
    <name evidence="1" type="ORF">OG517_23380</name>
</gene>
<evidence type="ECO:0000313" key="1">
    <source>
        <dbReference type="EMBL" id="WUQ14129.1"/>
    </source>
</evidence>
<proteinExistence type="predicted"/>
<organism evidence="1 2">
    <name type="scientific">Streptomyces virginiae</name>
    <name type="common">Streptomyces cinnamonensis</name>
    <dbReference type="NCBI Taxonomy" id="1961"/>
    <lineage>
        <taxon>Bacteria</taxon>
        <taxon>Bacillati</taxon>
        <taxon>Actinomycetota</taxon>
        <taxon>Actinomycetes</taxon>
        <taxon>Kitasatosporales</taxon>
        <taxon>Streptomycetaceae</taxon>
        <taxon>Streptomyces</taxon>
    </lineage>
</organism>
<keyword evidence="2" id="KW-1185">Reference proteome</keyword>
<accession>A0ABZ1TE46</accession>
<evidence type="ECO:0008006" key="3">
    <source>
        <dbReference type="Google" id="ProtNLM"/>
    </source>
</evidence>
<name>A0ABZ1TE46_STRVG</name>
<protein>
    <recommendedName>
        <fullName evidence="3">Ferredoxin</fullName>
    </recommendedName>
</protein>
<sequence length="123" mass="13590">MTEPSSPIDDALRAQAERAKCTCRFDPRAEKNHRPWCNVFAGPPAAEQPVRHTADTITDDDLDQLYARAEQAEAAIARVRAAHLETADGRCSDCLVSWPCPDVCRLDGPPGCRNCDEYHSRPA</sequence>
<reference evidence="1" key="1">
    <citation type="submission" date="2022-10" db="EMBL/GenBank/DDBJ databases">
        <title>The complete genomes of actinobacterial strains from the NBC collection.</title>
        <authorList>
            <person name="Joergensen T.S."/>
            <person name="Alvarez Arevalo M."/>
            <person name="Sterndorff E.B."/>
            <person name="Faurdal D."/>
            <person name="Vuksanovic O."/>
            <person name="Mourched A.-S."/>
            <person name="Charusanti P."/>
            <person name="Shaw S."/>
            <person name="Blin K."/>
            <person name="Weber T."/>
        </authorList>
    </citation>
    <scope>NUCLEOTIDE SEQUENCE</scope>
    <source>
        <strain evidence="1">NBC_00248</strain>
    </source>
</reference>
<dbReference type="Proteomes" id="UP001432039">
    <property type="component" value="Chromosome"/>
</dbReference>
<dbReference type="RefSeq" id="WP_328962946.1">
    <property type="nucleotide sequence ID" value="NZ_CP108090.1"/>
</dbReference>
<dbReference type="EMBL" id="CP108090">
    <property type="protein sequence ID" value="WUQ14129.1"/>
    <property type="molecule type" value="Genomic_DNA"/>
</dbReference>